<evidence type="ECO:0000256" key="3">
    <source>
        <dbReference type="ARBA" id="ARBA00022723"/>
    </source>
</evidence>
<evidence type="ECO:0000256" key="5">
    <source>
        <dbReference type="ARBA" id="ARBA00023277"/>
    </source>
</evidence>
<dbReference type="Gene3D" id="2.40.30.140">
    <property type="match status" value="1"/>
</dbReference>
<keyword evidence="4" id="KW-0378">Hydrolase</keyword>
<accession>A0A5N6TKN6</accession>
<dbReference type="NCBIfam" id="NF006969">
    <property type="entry name" value="PRK09441.1-2"/>
    <property type="match status" value="1"/>
</dbReference>
<dbReference type="InterPro" id="IPR006047">
    <property type="entry name" value="GH13_cat_dom"/>
</dbReference>
<dbReference type="SUPFAM" id="SSF51011">
    <property type="entry name" value="Glycosyl hydrolase domain"/>
    <property type="match status" value="1"/>
</dbReference>
<dbReference type="SMART" id="SM00642">
    <property type="entry name" value="Aamy"/>
    <property type="match status" value="1"/>
</dbReference>
<dbReference type="EMBL" id="ML742236">
    <property type="protein sequence ID" value="KAE8146912.1"/>
    <property type="molecule type" value="Genomic_DNA"/>
</dbReference>
<evidence type="ECO:0000259" key="7">
    <source>
        <dbReference type="SMART" id="SM00642"/>
    </source>
</evidence>
<reference evidence="8 9" key="1">
    <citation type="submission" date="2019-04" db="EMBL/GenBank/DDBJ databases">
        <title>Friends and foes A comparative genomics study of 23 Aspergillus species from section Flavi.</title>
        <authorList>
            <consortium name="DOE Joint Genome Institute"/>
            <person name="Kjaerbolling I."/>
            <person name="Vesth T."/>
            <person name="Frisvad J.C."/>
            <person name="Nybo J.L."/>
            <person name="Theobald S."/>
            <person name="Kildgaard S."/>
            <person name="Isbrandt T."/>
            <person name="Kuo A."/>
            <person name="Sato A."/>
            <person name="Lyhne E.K."/>
            <person name="Kogle M.E."/>
            <person name="Wiebenga A."/>
            <person name="Kun R.S."/>
            <person name="Lubbers R.J."/>
            <person name="Makela M.R."/>
            <person name="Barry K."/>
            <person name="Chovatia M."/>
            <person name="Clum A."/>
            <person name="Daum C."/>
            <person name="Haridas S."/>
            <person name="He G."/>
            <person name="LaButti K."/>
            <person name="Lipzen A."/>
            <person name="Mondo S."/>
            <person name="Riley R."/>
            <person name="Salamov A."/>
            <person name="Simmons B.A."/>
            <person name="Magnuson J.K."/>
            <person name="Henrissat B."/>
            <person name="Mortensen U.H."/>
            <person name="Larsen T.O."/>
            <person name="Devries R.P."/>
            <person name="Grigoriev I.V."/>
            <person name="Machida M."/>
            <person name="Baker S.E."/>
            <person name="Andersen M.R."/>
        </authorList>
    </citation>
    <scope>NUCLEOTIDE SEQUENCE [LARGE SCALE GENOMIC DNA]</scope>
    <source>
        <strain evidence="8 9">IBT 18842</strain>
    </source>
</reference>
<dbReference type="InterPro" id="IPR017853">
    <property type="entry name" value="GH"/>
</dbReference>
<evidence type="ECO:0000313" key="9">
    <source>
        <dbReference type="Proteomes" id="UP000325780"/>
    </source>
</evidence>
<dbReference type="CDD" id="cd11318">
    <property type="entry name" value="AmyAc_bac_fung_AmyA"/>
    <property type="match status" value="1"/>
</dbReference>
<keyword evidence="5" id="KW-0119">Carbohydrate metabolism</keyword>
<dbReference type="GO" id="GO:0004553">
    <property type="term" value="F:hydrolase activity, hydrolyzing O-glycosyl compounds"/>
    <property type="evidence" value="ECO:0007669"/>
    <property type="project" value="InterPro"/>
</dbReference>
<evidence type="ECO:0000256" key="4">
    <source>
        <dbReference type="ARBA" id="ARBA00022801"/>
    </source>
</evidence>
<organism evidence="8 9">
    <name type="scientific">Aspergillus avenaceus</name>
    <dbReference type="NCBI Taxonomy" id="36643"/>
    <lineage>
        <taxon>Eukaryota</taxon>
        <taxon>Fungi</taxon>
        <taxon>Dikarya</taxon>
        <taxon>Ascomycota</taxon>
        <taxon>Pezizomycotina</taxon>
        <taxon>Eurotiomycetes</taxon>
        <taxon>Eurotiomycetidae</taxon>
        <taxon>Eurotiales</taxon>
        <taxon>Aspergillaceae</taxon>
        <taxon>Aspergillus</taxon>
        <taxon>Aspergillus subgen. Circumdati</taxon>
    </lineage>
</organism>
<name>A0A5N6TKN6_ASPAV</name>
<dbReference type="NCBIfam" id="NF006968">
    <property type="entry name" value="PRK09441.1-1"/>
    <property type="match status" value="1"/>
</dbReference>
<comment type="cofactor">
    <cofactor evidence="1">
        <name>Ca(2+)</name>
        <dbReference type="ChEBI" id="CHEBI:29108"/>
    </cofactor>
</comment>
<evidence type="ECO:0000256" key="2">
    <source>
        <dbReference type="ARBA" id="ARBA00008061"/>
    </source>
</evidence>
<dbReference type="GO" id="GO:0005975">
    <property type="term" value="P:carbohydrate metabolic process"/>
    <property type="evidence" value="ECO:0007669"/>
    <property type="project" value="InterPro"/>
</dbReference>
<dbReference type="InterPro" id="IPR013776">
    <property type="entry name" value="A-amylase_thermo"/>
</dbReference>
<dbReference type="Proteomes" id="UP000325780">
    <property type="component" value="Unassembled WGS sequence"/>
</dbReference>
<dbReference type="PANTHER" id="PTHR43447">
    <property type="entry name" value="ALPHA-AMYLASE"/>
    <property type="match status" value="1"/>
</dbReference>
<evidence type="ECO:0000256" key="6">
    <source>
        <dbReference type="ARBA" id="ARBA00023295"/>
    </source>
</evidence>
<evidence type="ECO:0000256" key="1">
    <source>
        <dbReference type="ARBA" id="ARBA00001913"/>
    </source>
</evidence>
<dbReference type="GO" id="GO:0005509">
    <property type="term" value="F:calcium ion binding"/>
    <property type="evidence" value="ECO:0007669"/>
    <property type="project" value="InterPro"/>
</dbReference>
<dbReference type="InterPro" id="IPR013780">
    <property type="entry name" value="Glyco_hydro_b"/>
</dbReference>
<keyword evidence="6" id="KW-0326">Glycosidase</keyword>
<feature type="domain" description="Glycosyl hydrolase family 13 catalytic" evidence="7">
    <location>
        <begin position="41"/>
        <end position="420"/>
    </location>
</feature>
<gene>
    <name evidence="8" type="ORF">BDV25DRAFT_169527</name>
</gene>
<keyword evidence="3" id="KW-0479">Metal-binding</keyword>
<keyword evidence="9" id="KW-1185">Reference proteome</keyword>
<dbReference type="PIRSF" id="PIRSF001021">
    <property type="entry name" value="Alph-amls_thrmst"/>
    <property type="match status" value="1"/>
</dbReference>
<dbReference type="OrthoDB" id="550577at2759"/>
<dbReference type="Pfam" id="PF00128">
    <property type="entry name" value="Alpha-amylase"/>
    <property type="match status" value="1"/>
</dbReference>
<comment type="similarity">
    <text evidence="2">Belongs to the glycosyl hydrolase 13 family.</text>
</comment>
<evidence type="ECO:0000313" key="8">
    <source>
        <dbReference type="EMBL" id="KAE8146912.1"/>
    </source>
</evidence>
<sequence>MSFILSWCDPKQRQERRKWKKIEKEARNLDRLPSWNTPDNSLMLQGFEWHVPNDQRHWQRLRRALPDLKSIGVDRIWIPPACKATSPSGNGYDIYDLYDLGEFEQKGSRATKWGNREDLKAFASSARHFGIGIYWDAVLNHKAGADYTEQFPAVKVDPIERNTVISPADDIEGWVGFNFPGRGDLYSSMKYHWYNFSGVDWDETKNEKAIYKINHKAWADDVSHENGNYDYLMFADLDYADPDVQNDVLQWGEWLGKQLPLHGMRLDAAKHYSAEFQKKFINHLRATVGPQYSFIGEYWSGDPKILLYYLQKMDYQLSLFDAPLVGRFSRISRTGGADLREIFDNTLVGIKPEHAITFVMNHDTAPIPSFFKSFAYALILLRNQGQPCIFYGDLYGIRRGVKHSMIPACDGKLPILARARKLYAYGEQCDYFDQPNCIGFVRYGNARHPSGLACVMSNGGASEKRMFVGRWHAEERWTDILGWHSKSVTIDKRGYGVFPVGAMRVSVWVNAFAEGREHLRNQFNERIYQY</sequence>
<dbReference type="AlphaFoldDB" id="A0A5N6TKN6"/>
<proteinExistence type="inferred from homology"/>
<dbReference type="Gene3D" id="3.20.20.80">
    <property type="entry name" value="Glycosidases"/>
    <property type="match status" value="1"/>
</dbReference>
<dbReference type="Gene3D" id="2.60.40.1180">
    <property type="entry name" value="Golgi alpha-mannosidase II"/>
    <property type="match status" value="1"/>
</dbReference>
<dbReference type="SUPFAM" id="SSF51445">
    <property type="entry name" value="(Trans)glycosidases"/>
    <property type="match status" value="1"/>
</dbReference>
<protein>
    <submittedName>
        <fullName evidence="8">Alpha-amylase</fullName>
    </submittedName>
</protein>